<dbReference type="PANTHER" id="PTHR30477:SF18">
    <property type="entry name" value="METAL TRANSPORT SYSTEM MEMBRANE PROTEIN CT_417-RELATED"/>
    <property type="match status" value="1"/>
</dbReference>
<dbReference type="Pfam" id="PF00950">
    <property type="entry name" value="ABC-3"/>
    <property type="match status" value="1"/>
</dbReference>
<dbReference type="InterPro" id="IPR001626">
    <property type="entry name" value="ABC_TroCD"/>
</dbReference>
<evidence type="ECO:0000313" key="8">
    <source>
        <dbReference type="EMBL" id="ALF46886.1"/>
    </source>
</evidence>
<evidence type="ECO:0000256" key="7">
    <source>
        <dbReference type="SAM" id="Phobius"/>
    </source>
</evidence>
<keyword evidence="4 7" id="KW-1133">Transmembrane helix</keyword>
<dbReference type="GO" id="GO:0010043">
    <property type="term" value="P:response to zinc ion"/>
    <property type="evidence" value="ECO:0007669"/>
    <property type="project" value="TreeGrafter"/>
</dbReference>
<dbReference type="Proteomes" id="UP000594630">
    <property type="component" value="Chromosome"/>
</dbReference>
<feature type="transmembrane region" description="Helical" evidence="7">
    <location>
        <begin position="215"/>
        <end position="240"/>
    </location>
</feature>
<dbReference type="Gene3D" id="1.10.3470.10">
    <property type="entry name" value="ABC transporter involved in vitamin B12 uptake, BtuC"/>
    <property type="match status" value="1"/>
</dbReference>
<dbReference type="GeneID" id="28661832"/>
<comment type="similarity">
    <text evidence="2 6">Belongs to the ABC-3 integral membrane protein family.</text>
</comment>
<evidence type="ECO:0000256" key="5">
    <source>
        <dbReference type="ARBA" id="ARBA00023136"/>
    </source>
</evidence>
<feature type="transmembrane region" description="Helical" evidence="7">
    <location>
        <begin position="246"/>
        <end position="263"/>
    </location>
</feature>
<gene>
    <name evidence="8" type="ORF">CCON33237_0164</name>
    <name evidence="9" type="ORF">CVT06_00855</name>
</gene>
<dbReference type="PATRIC" id="fig|199.248.peg.188"/>
<reference evidence="8" key="2">
    <citation type="submission" date="2016-07" db="EMBL/GenBank/DDBJ databases">
        <title>Comparative genomics of the Campylobacter concisus group.</title>
        <authorList>
            <person name="Miller W.G."/>
            <person name="Yee E."/>
            <person name="Chapman M.H."/>
            <person name="Huynh S."/>
            <person name="Bono J.L."/>
            <person name="On S.L.W."/>
            <person name="StLeger J."/>
            <person name="Foster G."/>
            <person name="Parker C.T."/>
        </authorList>
    </citation>
    <scope>NUCLEOTIDE SEQUENCE</scope>
    <source>
        <strain evidence="8">ATCC 33237</strain>
    </source>
</reference>
<dbReference type="SUPFAM" id="SSF81345">
    <property type="entry name" value="ABC transporter involved in vitamin B12 uptake, BtuC"/>
    <property type="match status" value="1"/>
</dbReference>
<evidence type="ECO:0000256" key="3">
    <source>
        <dbReference type="ARBA" id="ARBA00022692"/>
    </source>
</evidence>
<dbReference type="EMBL" id="CP049274">
    <property type="protein sequence ID" value="QPH83726.1"/>
    <property type="molecule type" value="Genomic_DNA"/>
</dbReference>
<feature type="transmembrane region" description="Helical" evidence="7">
    <location>
        <begin position="173"/>
        <end position="203"/>
    </location>
</feature>
<reference evidence="9" key="4">
    <citation type="submission" date="2020-02" db="EMBL/GenBank/DDBJ databases">
        <title>Analysis of Completed Campylobacter concisus Genomes Identified Genomospecies Features, Novel plasmids and Their Association with Severe Ulcerative Colitis.</title>
        <authorList>
            <person name="Zhang L."/>
        </authorList>
    </citation>
    <scope>NUCLEOTIDE SEQUENCE</scope>
    <source>
        <strain evidence="9">P10CDO-S2</strain>
    </source>
</reference>
<feature type="transmembrane region" description="Helical" evidence="7">
    <location>
        <begin position="38"/>
        <end position="57"/>
    </location>
</feature>
<evidence type="ECO:0000313" key="9">
    <source>
        <dbReference type="EMBL" id="QPH83726.1"/>
    </source>
</evidence>
<keyword evidence="5 7" id="KW-0472">Membrane</keyword>
<organism evidence="8 10">
    <name type="scientific">Campylobacter concisus</name>
    <dbReference type="NCBI Taxonomy" id="199"/>
    <lineage>
        <taxon>Bacteria</taxon>
        <taxon>Pseudomonadati</taxon>
        <taxon>Campylobacterota</taxon>
        <taxon>Epsilonproteobacteria</taxon>
        <taxon>Campylobacterales</taxon>
        <taxon>Campylobacteraceae</taxon>
        <taxon>Campylobacter</taxon>
    </lineage>
</organism>
<evidence type="ECO:0000313" key="10">
    <source>
        <dbReference type="Proteomes" id="UP000066049"/>
    </source>
</evidence>
<evidence type="ECO:0000256" key="1">
    <source>
        <dbReference type="ARBA" id="ARBA00004141"/>
    </source>
</evidence>
<reference evidence="9 11" key="3">
    <citation type="journal article" date="2018" name="Emerg. Microbes Infect.">
        <title>Genomic analysis of oral Campylobacter concisus strains identified a potential bacterial molecular marker associated with active Crohn's disease.</title>
        <authorList>
            <person name="Liu F."/>
            <person name="Ma R."/>
            <person name="Tay C.Y.A."/>
            <person name="Octavia S."/>
            <person name="Lan R."/>
            <person name="Chung H.K.L."/>
            <person name="Riordan S.M."/>
            <person name="Grimm M.C."/>
            <person name="Leong R.W."/>
            <person name="Tanaka M.M."/>
            <person name="Connor S."/>
            <person name="Zhang L."/>
        </authorList>
    </citation>
    <scope>NUCLEOTIDE SEQUENCE [LARGE SCALE GENOMIC DNA]</scope>
    <source>
        <strain evidence="9 11">P10CDO-S2</strain>
    </source>
</reference>
<feature type="transmembrane region" description="Helical" evidence="7">
    <location>
        <begin position="62"/>
        <end position="81"/>
    </location>
</feature>
<dbReference type="EMBL" id="CP012541">
    <property type="protein sequence ID" value="ALF46886.1"/>
    <property type="molecule type" value="Genomic_DNA"/>
</dbReference>
<dbReference type="RefSeq" id="WP_054195991.1">
    <property type="nucleotide sequence ID" value="NZ_CABMKS010000006.1"/>
</dbReference>
<dbReference type="CDD" id="cd06550">
    <property type="entry name" value="TM_ABC_iron-siderophores_like"/>
    <property type="match status" value="1"/>
</dbReference>
<dbReference type="KEGG" id="ccoc:CCON33237_0164"/>
<evidence type="ECO:0000256" key="6">
    <source>
        <dbReference type="RuleBase" id="RU003943"/>
    </source>
</evidence>
<evidence type="ECO:0000313" key="11">
    <source>
        <dbReference type="Proteomes" id="UP000594630"/>
    </source>
</evidence>
<keyword evidence="6" id="KW-0813">Transport</keyword>
<reference evidence="10" key="1">
    <citation type="submission" date="2015-08" db="EMBL/GenBank/DDBJ databases">
        <title>Comparative genomics of the Campylobacter concisus group.</title>
        <authorList>
            <person name="Miller W.G."/>
            <person name="Yee E."/>
            <person name="Chapman M.H."/>
            <person name="Huynh S."/>
            <person name="Bono J.L."/>
            <person name="On S.L.W."/>
            <person name="St Leger J."/>
            <person name="Foster G."/>
            <person name="Parker C.T."/>
        </authorList>
    </citation>
    <scope>NUCLEOTIDE SEQUENCE [LARGE SCALE GENOMIC DNA]</scope>
    <source>
        <strain evidence="10">ATCC 33237</strain>
    </source>
</reference>
<comment type="subcellular location">
    <subcellularLocation>
        <location evidence="6">Cell membrane</location>
        <topology evidence="6">Multi-pass membrane protein</topology>
    </subcellularLocation>
    <subcellularLocation>
        <location evidence="1">Membrane</location>
        <topology evidence="1">Multi-pass membrane protein</topology>
    </subcellularLocation>
</comment>
<evidence type="ECO:0000256" key="4">
    <source>
        <dbReference type="ARBA" id="ARBA00022989"/>
    </source>
</evidence>
<evidence type="ECO:0000256" key="2">
    <source>
        <dbReference type="ARBA" id="ARBA00008034"/>
    </source>
</evidence>
<feature type="transmembrane region" description="Helical" evidence="7">
    <location>
        <begin position="93"/>
        <end position="112"/>
    </location>
</feature>
<dbReference type="GO" id="GO:0055085">
    <property type="term" value="P:transmembrane transport"/>
    <property type="evidence" value="ECO:0007669"/>
    <property type="project" value="InterPro"/>
</dbReference>
<dbReference type="AlphaFoldDB" id="A0A0M4T9Z6"/>
<proteinExistence type="inferred from homology"/>
<feature type="transmembrane region" description="Helical" evidence="7">
    <location>
        <begin position="12"/>
        <end position="32"/>
    </location>
</feature>
<feature type="transmembrane region" description="Helical" evidence="7">
    <location>
        <begin position="132"/>
        <end position="153"/>
    </location>
</feature>
<dbReference type="GO" id="GO:0043190">
    <property type="term" value="C:ATP-binding cassette (ABC) transporter complex"/>
    <property type="evidence" value="ECO:0007669"/>
    <property type="project" value="InterPro"/>
</dbReference>
<name>A0A0M4T9Z6_9BACT</name>
<protein>
    <submittedName>
        <fullName evidence="9">Metal ABC transporter permease</fullName>
    </submittedName>
    <submittedName>
        <fullName evidence="8">Metal ion ABC transporter, membrane protein</fullName>
    </submittedName>
</protein>
<sequence length="268" mass="29170">MSEILELNFMQNAFIAGILVSIICGLIGSLVVINKMTFIAGGIAHGAYGGIGLAFFFSLEPLLGASIFSLFLALIIATITLKDKTNIDSVIGAIWAFGMAIGIIFIDLTPGYNADLMSYLFGSILAVSGQDITFMSILDILFLALIALFYRQFVAISFDAEFAKLRGVNTTFFHYLLVCMMALCVVATIRVVGLILVIALLTIPPYLAQIFAKRLGLMMLISTIFSVVFCFSGLFISFYFNLTGGASIILVASLCFFAFCFKFKSLRQ</sequence>
<dbReference type="InterPro" id="IPR037294">
    <property type="entry name" value="ABC_BtuC-like"/>
</dbReference>
<keyword evidence="3 6" id="KW-0812">Transmembrane</keyword>
<accession>A0A0M4T9Z6</accession>
<dbReference type="Proteomes" id="UP000066049">
    <property type="component" value="Chromosome"/>
</dbReference>
<dbReference type="PANTHER" id="PTHR30477">
    <property type="entry name" value="ABC-TRANSPORTER METAL-BINDING PROTEIN"/>
    <property type="match status" value="1"/>
</dbReference>